<gene>
    <name evidence="1" type="ORF">QQF64_016038</name>
</gene>
<sequence length="107" mass="12406">MCRQEGCYAGFSSCLGVVLSSRQLKNLLALFAPPTPRFWRDYCVDLFEKWFHGEIEPVDWHPARVSCSLVDGNQCYVLTHVCLDCMEFQSSFFNSRERPSWSMSVRV</sequence>
<dbReference type="Proteomes" id="UP001558613">
    <property type="component" value="Unassembled WGS sequence"/>
</dbReference>
<accession>A0ABR3LQ15</accession>
<proteinExistence type="predicted"/>
<name>A0ABR3LQ15_9TELE</name>
<dbReference type="EMBL" id="JAYMGO010000020">
    <property type="protein sequence ID" value="KAL1253809.1"/>
    <property type="molecule type" value="Genomic_DNA"/>
</dbReference>
<evidence type="ECO:0000313" key="1">
    <source>
        <dbReference type="EMBL" id="KAL1253809.1"/>
    </source>
</evidence>
<evidence type="ECO:0000313" key="2">
    <source>
        <dbReference type="Proteomes" id="UP001558613"/>
    </source>
</evidence>
<reference evidence="1 2" key="1">
    <citation type="submission" date="2023-09" db="EMBL/GenBank/DDBJ databases">
        <authorList>
            <person name="Wang M."/>
        </authorList>
    </citation>
    <scope>NUCLEOTIDE SEQUENCE [LARGE SCALE GENOMIC DNA]</scope>
    <source>
        <strain evidence="1">GT-2023</strain>
        <tissue evidence="1">Liver</tissue>
    </source>
</reference>
<keyword evidence="2" id="KW-1185">Reference proteome</keyword>
<organism evidence="1 2">
    <name type="scientific">Cirrhinus molitorella</name>
    <name type="common">mud carp</name>
    <dbReference type="NCBI Taxonomy" id="172907"/>
    <lineage>
        <taxon>Eukaryota</taxon>
        <taxon>Metazoa</taxon>
        <taxon>Chordata</taxon>
        <taxon>Craniata</taxon>
        <taxon>Vertebrata</taxon>
        <taxon>Euteleostomi</taxon>
        <taxon>Actinopterygii</taxon>
        <taxon>Neopterygii</taxon>
        <taxon>Teleostei</taxon>
        <taxon>Ostariophysi</taxon>
        <taxon>Cypriniformes</taxon>
        <taxon>Cyprinidae</taxon>
        <taxon>Labeoninae</taxon>
        <taxon>Labeonini</taxon>
        <taxon>Cirrhinus</taxon>
    </lineage>
</organism>
<protein>
    <submittedName>
        <fullName evidence="1">Uncharacterized protein</fullName>
    </submittedName>
</protein>
<comment type="caution">
    <text evidence="1">The sequence shown here is derived from an EMBL/GenBank/DDBJ whole genome shotgun (WGS) entry which is preliminary data.</text>
</comment>